<dbReference type="GO" id="GO:0006047">
    <property type="term" value="P:UDP-N-acetylglucosamine metabolic process"/>
    <property type="evidence" value="ECO:0007669"/>
    <property type="project" value="TreeGrafter"/>
</dbReference>
<evidence type="ECO:0000313" key="10">
    <source>
        <dbReference type="EMBL" id="OGK54876.1"/>
    </source>
</evidence>
<dbReference type="SUPFAM" id="SSF56235">
    <property type="entry name" value="N-terminal nucleophile aminohydrolases (Ntn hydrolases)"/>
    <property type="match status" value="1"/>
</dbReference>
<keyword evidence="6" id="KW-0677">Repeat</keyword>
<evidence type="ECO:0000256" key="7">
    <source>
        <dbReference type="ARBA" id="ARBA00022962"/>
    </source>
</evidence>
<dbReference type="InterPro" id="IPR029055">
    <property type="entry name" value="Ntn_hydrolases_N"/>
</dbReference>
<keyword evidence="7" id="KW-0315">Glutamine amidotransferase</keyword>
<dbReference type="PROSITE" id="PS51464">
    <property type="entry name" value="SIS"/>
    <property type="match status" value="2"/>
</dbReference>
<evidence type="ECO:0000313" key="11">
    <source>
        <dbReference type="Proteomes" id="UP000177418"/>
    </source>
</evidence>
<evidence type="ECO:0000256" key="2">
    <source>
        <dbReference type="ARBA" id="ARBA00012916"/>
    </source>
</evidence>
<dbReference type="Gene3D" id="3.40.50.10490">
    <property type="entry name" value="Glucose-6-phosphate isomerase like protein, domain 1"/>
    <property type="match status" value="2"/>
</dbReference>
<dbReference type="GO" id="GO:0097367">
    <property type="term" value="F:carbohydrate derivative binding"/>
    <property type="evidence" value="ECO:0007669"/>
    <property type="project" value="InterPro"/>
</dbReference>
<evidence type="ECO:0000256" key="4">
    <source>
        <dbReference type="ARBA" id="ARBA00022576"/>
    </source>
</evidence>
<dbReference type="AlphaFoldDB" id="A0A1F7JH30"/>
<dbReference type="Pfam" id="PF01380">
    <property type="entry name" value="SIS"/>
    <property type="match status" value="2"/>
</dbReference>
<name>A0A1F7JH30_9BACT</name>
<dbReference type="GO" id="GO:0004360">
    <property type="term" value="F:glutamine-fructose-6-phosphate transaminase (isomerizing) activity"/>
    <property type="evidence" value="ECO:0007669"/>
    <property type="project" value="UniProtKB-EC"/>
</dbReference>
<dbReference type="InterPro" id="IPR047084">
    <property type="entry name" value="GFAT_N"/>
</dbReference>
<feature type="domain" description="SIS" evidence="9">
    <location>
        <begin position="439"/>
        <end position="575"/>
    </location>
</feature>
<gene>
    <name evidence="10" type="ORF">A3H78_00120</name>
</gene>
<evidence type="ECO:0000259" key="8">
    <source>
        <dbReference type="PROSITE" id="PS51278"/>
    </source>
</evidence>
<evidence type="ECO:0000256" key="6">
    <source>
        <dbReference type="ARBA" id="ARBA00022737"/>
    </source>
</evidence>
<dbReference type="EMBL" id="MGAV01000012">
    <property type="protein sequence ID" value="OGK54876.1"/>
    <property type="molecule type" value="Genomic_DNA"/>
</dbReference>
<dbReference type="CDD" id="cd05009">
    <property type="entry name" value="SIS_GlmS_GlmD_2"/>
    <property type="match status" value="1"/>
</dbReference>
<protein>
    <recommendedName>
        <fullName evidence="3">Glutamine--fructose-6-phosphate aminotransferase [isomerizing]</fullName>
        <ecNumber evidence="2">2.6.1.16</ecNumber>
    </recommendedName>
</protein>
<dbReference type="InterPro" id="IPR046348">
    <property type="entry name" value="SIS_dom_sf"/>
</dbReference>
<dbReference type="InterPro" id="IPR035466">
    <property type="entry name" value="GlmS/AgaS_SIS"/>
</dbReference>
<evidence type="ECO:0000256" key="3">
    <source>
        <dbReference type="ARBA" id="ARBA00016090"/>
    </source>
</evidence>
<comment type="catalytic activity">
    <reaction evidence="1">
        <text>D-fructose 6-phosphate + L-glutamine = D-glucosamine 6-phosphate + L-glutamate</text>
        <dbReference type="Rhea" id="RHEA:13237"/>
        <dbReference type="ChEBI" id="CHEBI:29985"/>
        <dbReference type="ChEBI" id="CHEBI:58359"/>
        <dbReference type="ChEBI" id="CHEBI:58725"/>
        <dbReference type="ChEBI" id="CHEBI:61527"/>
        <dbReference type="EC" id="2.6.1.16"/>
    </reaction>
</comment>
<organism evidence="10 11">
    <name type="scientific">Candidatus Roizmanbacteria bacterium RIFCSPLOWO2_02_FULL_36_11</name>
    <dbReference type="NCBI Taxonomy" id="1802071"/>
    <lineage>
        <taxon>Bacteria</taxon>
        <taxon>Candidatus Roizmaniibacteriota</taxon>
    </lineage>
</organism>
<comment type="caution">
    <text evidence="10">The sequence shown here is derived from an EMBL/GenBank/DDBJ whole genome shotgun (WGS) entry which is preliminary data.</text>
</comment>
<dbReference type="InterPro" id="IPR001347">
    <property type="entry name" value="SIS_dom"/>
</dbReference>
<evidence type="ECO:0000256" key="5">
    <source>
        <dbReference type="ARBA" id="ARBA00022679"/>
    </source>
</evidence>
<dbReference type="NCBIfam" id="NF001484">
    <property type="entry name" value="PRK00331.1"/>
    <property type="match status" value="1"/>
</dbReference>
<dbReference type="CDD" id="cd00714">
    <property type="entry name" value="GFAT"/>
    <property type="match status" value="1"/>
</dbReference>
<evidence type="ECO:0000256" key="1">
    <source>
        <dbReference type="ARBA" id="ARBA00001031"/>
    </source>
</evidence>
<sequence length="585" mass="64511">MCGIYAQISQENSAAEDIYQGLKTLEYRGYDSWGIAIKYQGAIKIERHIGKIAQAKITLPKSNIGIGHTRWATHGGVTEFNAHPHVDCSGKIALVHNGIVENYQTLKSDLYKKSHKFTTETDSEVIVHLIEEFAKKSDIKTAVFKAFKQLEGSNAIAVLDIDSESIIACRNGSPLIVGLNDNEFYLASDVTAFLKKTKKAVYIDNKQGVVISSSEIKLYDLTEMTLLTPKIEIIDWKVEEAQKGGYAHFLLKEIMEQPNTILKTSKINEREIKKIAEKIKDSRLAIIGCGTAYFCSLAGQYFFAEAGVNCNAYGAYEFAPFARFYDDKTITIAVSQSGETADTIDAARKAKESGSFLVAIVNTRGSTLERMADLVIPVSAGPEIAVISTKAFTSQLTTLYLIAEAVNNQYPQAVKQLEKMCQELEVWLTSKINEDLIKIVKKIIDDNNIYLIGKYLNYPASMEFALKIKETSYIHSEAFASGELKHGVITLIQKGTPCIVLASRDNTQKEILSSASELKARGGFIIGVAPFAASEFDNHLSTPDFGRLTIFPNIIVGQLMGYYLGIGRGADPDKPRNLAKSVTVK</sequence>
<dbReference type="GO" id="GO:0006487">
    <property type="term" value="P:protein N-linked glycosylation"/>
    <property type="evidence" value="ECO:0007669"/>
    <property type="project" value="TreeGrafter"/>
</dbReference>
<dbReference type="GO" id="GO:0006002">
    <property type="term" value="P:fructose 6-phosphate metabolic process"/>
    <property type="evidence" value="ECO:0007669"/>
    <property type="project" value="TreeGrafter"/>
</dbReference>
<feature type="domain" description="SIS" evidence="9">
    <location>
        <begin position="275"/>
        <end position="412"/>
    </location>
</feature>
<dbReference type="Gene3D" id="3.60.20.10">
    <property type="entry name" value="Glutamine Phosphoribosylpyrophosphate, subunit 1, domain 1"/>
    <property type="match status" value="1"/>
</dbReference>
<reference evidence="10 11" key="1">
    <citation type="journal article" date="2016" name="Nat. Commun.">
        <title>Thousands of microbial genomes shed light on interconnected biogeochemical processes in an aquifer system.</title>
        <authorList>
            <person name="Anantharaman K."/>
            <person name="Brown C.T."/>
            <person name="Hug L.A."/>
            <person name="Sharon I."/>
            <person name="Castelle C.J."/>
            <person name="Probst A.J."/>
            <person name="Thomas B.C."/>
            <person name="Singh A."/>
            <person name="Wilkins M.J."/>
            <person name="Karaoz U."/>
            <person name="Brodie E.L."/>
            <person name="Williams K.H."/>
            <person name="Hubbard S.S."/>
            <person name="Banfield J.F."/>
        </authorList>
    </citation>
    <scope>NUCLEOTIDE SEQUENCE [LARGE SCALE GENOMIC DNA]</scope>
</reference>
<dbReference type="InterPro" id="IPR005855">
    <property type="entry name" value="GFAT"/>
</dbReference>
<dbReference type="NCBIfam" id="TIGR01135">
    <property type="entry name" value="glmS"/>
    <property type="match status" value="1"/>
</dbReference>
<keyword evidence="5" id="KW-0808">Transferase</keyword>
<dbReference type="SUPFAM" id="SSF53697">
    <property type="entry name" value="SIS domain"/>
    <property type="match status" value="1"/>
</dbReference>
<feature type="domain" description="Glutamine amidotransferase type-2" evidence="8">
    <location>
        <begin position="2"/>
        <end position="214"/>
    </location>
</feature>
<dbReference type="Proteomes" id="UP000177418">
    <property type="component" value="Unassembled WGS sequence"/>
</dbReference>
<dbReference type="CDD" id="cd05008">
    <property type="entry name" value="SIS_GlmS_GlmD_1"/>
    <property type="match status" value="1"/>
</dbReference>
<dbReference type="FunFam" id="3.60.20.10:FF:000006">
    <property type="entry name" value="Glutamine--fructose-6-phosphate aminotransferase [isomerizing]"/>
    <property type="match status" value="1"/>
</dbReference>
<accession>A0A1F7JH30</accession>
<dbReference type="InterPro" id="IPR017932">
    <property type="entry name" value="GATase_2_dom"/>
</dbReference>
<dbReference type="PROSITE" id="PS51278">
    <property type="entry name" value="GATASE_TYPE_2"/>
    <property type="match status" value="1"/>
</dbReference>
<dbReference type="PANTHER" id="PTHR10937">
    <property type="entry name" value="GLUCOSAMINE--FRUCTOSE-6-PHOSPHATE AMINOTRANSFERASE, ISOMERIZING"/>
    <property type="match status" value="1"/>
</dbReference>
<dbReference type="PANTHER" id="PTHR10937:SF0">
    <property type="entry name" value="GLUTAMINE--FRUCTOSE-6-PHOSPHATE TRANSAMINASE (ISOMERIZING)"/>
    <property type="match status" value="1"/>
</dbReference>
<keyword evidence="4" id="KW-0032">Aminotransferase</keyword>
<proteinExistence type="predicted"/>
<dbReference type="EC" id="2.6.1.16" evidence="2"/>
<evidence type="ECO:0000259" key="9">
    <source>
        <dbReference type="PROSITE" id="PS51464"/>
    </source>
</evidence>
<dbReference type="Pfam" id="PF13522">
    <property type="entry name" value="GATase_6"/>
    <property type="match status" value="1"/>
</dbReference>
<dbReference type="InterPro" id="IPR035490">
    <property type="entry name" value="GlmS/FrlB_SIS"/>
</dbReference>